<feature type="region of interest" description="Disordered" evidence="1">
    <location>
        <begin position="511"/>
        <end position="534"/>
    </location>
</feature>
<feature type="non-terminal residue" evidence="2">
    <location>
        <position position="601"/>
    </location>
</feature>
<dbReference type="Proteomes" id="UP000594638">
    <property type="component" value="Unassembled WGS sequence"/>
</dbReference>
<protein>
    <recommendedName>
        <fullName evidence="4">TSL-kinase interacting protein 1</fullName>
    </recommendedName>
</protein>
<evidence type="ECO:0000256" key="1">
    <source>
        <dbReference type="SAM" id="MobiDB-lite"/>
    </source>
</evidence>
<dbReference type="EMBL" id="CACTIH010009193">
    <property type="protein sequence ID" value="CAA3027217.1"/>
    <property type="molecule type" value="Genomic_DNA"/>
</dbReference>
<dbReference type="Gramene" id="OE9A104789T11">
    <property type="protein sequence ID" value="OE9A104789C11"/>
    <property type="gene ID" value="OE9A104789"/>
</dbReference>
<comment type="caution">
    <text evidence="2">The sequence shown here is derived from an EMBL/GenBank/DDBJ whole genome shotgun (WGS) entry which is preliminary data.</text>
</comment>
<feature type="compositionally biased region" description="Polar residues" evidence="1">
    <location>
        <begin position="512"/>
        <end position="534"/>
    </location>
</feature>
<keyword evidence="3" id="KW-1185">Reference proteome</keyword>
<organism evidence="2 3">
    <name type="scientific">Olea europaea subsp. europaea</name>
    <dbReference type="NCBI Taxonomy" id="158383"/>
    <lineage>
        <taxon>Eukaryota</taxon>
        <taxon>Viridiplantae</taxon>
        <taxon>Streptophyta</taxon>
        <taxon>Embryophyta</taxon>
        <taxon>Tracheophyta</taxon>
        <taxon>Spermatophyta</taxon>
        <taxon>Magnoliopsida</taxon>
        <taxon>eudicotyledons</taxon>
        <taxon>Gunneridae</taxon>
        <taxon>Pentapetalae</taxon>
        <taxon>asterids</taxon>
        <taxon>lamiids</taxon>
        <taxon>Lamiales</taxon>
        <taxon>Oleaceae</taxon>
        <taxon>Oleeae</taxon>
        <taxon>Olea</taxon>
    </lineage>
</organism>
<dbReference type="PANTHER" id="PTHR21677">
    <property type="entry name" value="CRAMPED PROTEIN"/>
    <property type="match status" value="1"/>
</dbReference>
<dbReference type="InterPro" id="IPR055315">
    <property type="entry name" value="Cramped-like"/>
</dbReference>
<name>A0A8S0V738_OLEEU</name>
<dbReference type="GO" id="GO:0007389">
    <property type="term" value="P:pattern specification process"/>
    <property type="evidence" value="ECO:0007669"/>
    <property type="project" value="TreeGrafter"/>
</dbReference>
<accession>A0A8S0V738</accession>
<dbReference type="AlphaFoldDB" id="A0A8S0V738"/>
<dbReference type="GO" id="GO:0003682">
    <property type="term" value="F:chromatin binding"/>
    <property type="evidence" value="ECO:0007669"/>
    <property type="project" value="InterPro"/>
</dbReference>
<proteinExistence type="predicted"/>
<evidence type="ECO:0008006" key="4">
    <source>
        <dbReference type="Google" id="ProtNLM"/>
    </source>
</evidence>
<dbReference type="GO" id="GO:0005634">
    <property type="term" value="C:nucleus"/>
    <property type="evidence" value="ECO:0007669"/>
    <property type="project" value="TreeGrafter"/>
</dbReference>
<gene>
    <name evidence="2" type="ORF">OLEA9_A104789</name>
</gene>
<reference evidence="2 3" key="1">
    <citation type="submission" date="2019-12" db="EMBL/GenBank/DDBJ databases">
        <authorList>
            <person name="Alioto T."/>
            <person name="Alioto T."/>
            <person name="Gomez Garrido J."/>
        </authorList>
    </citation>
    <scope>NUCLEOTIDE SEQUENCE [LARGE SCALE GENOMIC DNA]</scope>
</reference>
<evidence type="ECO:0000313" key="3">
    <source>
        <dbReference type="Proteomes" id="UP000594638"/>
    </source>
</evidence>
<dbReference type="PANTHER" id="PTHR21677:SF4">
    <property type="entry name" value="TSL-KINASE INTERACTING-LIKE PROTEIN"/>
    <property type="match status" value="1"/>
</dbReference>
<evidence type="ECO:0000313" key="2">
    <source>
        <dbReference type="EMBL" id="CAA3027217.1"/>
    </source>
</evidence>
<sequence length="601" mass="64950">IQSESQIEEHRFARYGMANELAMRSTRQVKRKFNEACKKQNESRCGSVKKSANGTGRGDRKSAECKSIMLDRNPGVLPCRVAPLSGQTMPSSIFAIESGRNPPSDFQIHQKNSSAKIILQLFPLNENTRLGLEKDGYNPFLELSLSAGKKISSVIKHLNSKWGSSSMANGQLMLFPYNMKTEKIASCRKWTSNDSGVTAGEVYVAVESPSIFRLRYGWFSNIQVEMFGAASKSSPVKFQIESDSNKRSCSRVLEITENRDEKGKLTVEDTRDPVNIIEVVDSDVNELKTLDHANDEATTHVGRPIQSTVHWDDSLTNLSIGGLLSEVSLQGKISNSVNKSGVPPIGSISDMGIGGMLSEASLQGKIGNADLKLDSESSLQPIISASNDISIRGLLSEASLLSSKSKSGVQQTMEGSSAPLQSPWDDNLTTLSIGGLLSEASLQEKVNGCHSGLKGSKSSFQPSTSLSDSFDAFIAAQLNSHSQALKPASHESHSSILDAEETCHAFPVRKLPSSSKDTITSNRGAGSQGFSNDTSSEPFRFPNIAEMNNQSVLANVSSSQELKTNPLSRSRGVYDEESNLGLSSIKLVRSGDSISISEIVR</sequence>
<dbReference type="OrthoDB" id="745018at2759"/>